<feature type="transmembrane region" description="Helical" evidence="8">
    <location>
        <begin position="228"/>
        <end position="257"/>
    </location>
</feature>
<dbReference type="SUPFAM" id="SSF81345">
    <property type="entry name" value="ABC transporter involved in vitamin B12 uptake, BtuC"/>
    <property type="match status" value="1"/>
</dbReference>
<evidence type="ECO:0000256" key="6">
    <source>
        <dbReference type="ARBA" id="ARBA00022989"/>
    </source>
</evidence>
<protein>
    <submittedName>
        <fullName evidence="9">Putative ferrichrome ABC transporter, permease pr otein</fullName>
    </submittedName>
</protein>
<evidence type="ECO:0000313" key="10">
    <source>
        <dbReference type="Proteomes" id="UP000027584"/>
    </source>
</evidence>
<keyword evidence="6 8" id="KW-1133">Transmembrane helix</keyword>
<dbReference type="PANTHER" id="PTHR30472:SF19">
    <property type="entry name" value="PETROBACTIN IMPORT SYSTEM PERMEASE PROTEIN YCLO"/>
    <property type="match status" value="1"/>
</dbReference>
<dbReference type="GO" id="GO:0022857">
    <property type="term" value="F:transmembrane transporter activity"/>
    <property type="evidence" value="ECO:0007669"/>
    <property type="project" value="InterPro"/>
</dbReference>
<feature type="transmembrane region" description="Helical" evidence="8">
    <location>
        <begin position="12"/>
        <end position="39"/>
    </location>
</feature>
<evidence type="ECO:0000256" key="2">
    <source>
        <dbReference type="ARBA" id="ARBA00007935"/>
    </source>
</evidence>
<keyword evidence="7 8" id="KW-0472">Membrane</keyword>
<feature type="transmembrane region" description="Helical" evidence="8">
    <location>
        <begin position="134"/>
        <end position="159"/>
    </location>
</feature>
<evidence type="ECO:0000313" key="9">
    <source>
        <dbReference type="EMBL" id="CDO17394.1"/>
    </source>
</evidence>
<dbReference type="Gene3D" id="1.10.3470.10">
    <property type="entry name" value="ABC transporter involved in vitamin B12 uptake, BtuC"/>
    <property type="match status" value="1"/>
</dbReference>
<accession>A0A060RJU8</accession>
<dbReference type="EMBL" id="CCBC010000128">
    <property type="protein sequence ID" value="CDO17394.1"/>
    <property type="molecule type" value="Genomic_DNA"/>
</dbReference>
<evidence type="ECO:0000256" key="1">
    <source>
        <dbReference type="ARBA" id="ARBA00004651"/>
    </source>
</evidence>
<evidence type="ECO:0000256" key="3">
    <source>
        <dbReference type="ARBA" id="ARBA00022448"/>
    </source>
</evidence>
<feature type="transmembrane region" description="Helical" evidence="8">
    <location>
        <begin position="180"/>
        <end position="200"/>
    </location>
</feature>
<dbReference type="AlphaFoldDB" id="A0A060RJU8"/>
<feature type="transmembrane region" description="Helical" evidence="8">
    <location>
        <begin position="46"/>
        <end position="66"/>
    </location>
</feature>
<feature type="transmembrane region" description="Helical" evidence="8">
    <location>
        <begin position="294"/>
        <end position="315"/>
    </location>
</feature>
<comment type="subcellular location">
    <subcellularLocation>
        <location evidence="1">Cell membrane</location>
        <topology evidence="1">Multi-pass membrane protein</topology>
    </subcellularLocation>
</comment>
<dbReference type="InterPro" id="IPR037294">
    <property type="entry name" value="ABC_BtuC-like"/>
</dbReference>
<comment type="similarity">
    <text evidence="2">Belongs to the binding-protein-dependent transport system permease family. FecCD subfamily.</text>
</comment>
<evidence type="ECO:0000256" key="7">
    <source>
        <dbReference type="ARBA" id="ARBA00023136"/>
    </source>
</evidence>
<dbReference type="PANTHER" id="PTHR30472">
    <property type="entry name" value="FERRIC ENTEROBACTIN TRANSPORT SYSTEM PERMEASE PROTEIN"/>
    <property type="match status" value="1"/>
</dbReference>
<keyword evidence="5 8" id="KW-0812">Transmembrane</keyword>
<dbReference type="Pfam" id="PF01032">
    <property type="entry name" value="FecCD"/>
    <property type="match status" value="1"/>
</dbReference>
<reference evidence="9 10" key="2">
    <citation type="submission" date="2014-05" db="EMBL/GenBank/DDBJ databases">
        <title>Genome sequence of Streptococcus gallolyticus.</title>
        <authorList>
            <person name="Del Campo R."/>
        </authorList>
    </citation>
    <scope>NUCLEOTIDE SEQUENCE [LARGE SCALE GENOMIC DNA]</scope>
    <source>
        <strain evidence="9 10">LMG17956</strain>
    </source>
</reference>
<comment type="caution">
    <text evidence="9">The sequence shown here is derived from an EMBL/GenBank/DDBJ whole genome shotgun (WGS) entry which is preliminary data.</text>
</comment>
<feature type="transmembrane region" description="Helical" evidence="8">
    <location>
        <begin position="269"/>
        <end position="288"/>
    </location>
</feature>
<dbReference type="GO" id="GO:0005886">
    <property type="term" value="C:plasma membrane"/>
    <property type="evidence" value="ECO:0007669"/>
    <property type="project" value="UniProtKB-SubCell"/>
</dbReference>
<dbReference type="Proteomes" id="UP000027584">
    <property type="component" value="Unassembled WGS sequence"/>
</dbReference>
<organism evidence="9 10">
    <name type="scientific">Streptococcus gallolyticus</name>
    <dbReference type="NCBI Taxonomy" id="315405"/>
    <lineage>
        <taxon>Bacteria</taxon>
        <taxon>Bacillati</taxon>
        <taxon>Bacillota</taxon>
        <taxon>Bacilli</taxon>
        <taxon>Lactobacillales</taxon>
        <taxon>Streptococcaceae</taxon>
        <taxon>Streptococcus</taxon>
    </lineage>
</organism>
<reference evidence="9 10" key="1">
    <citation type="submission" date="2014-02" db="EMBL/GenBank/DDBJ databases">
        <authorList>
            <person name="Manrique M."/>
        </authorList>
    </citation>
    <scope>NUCLEOTIDE SEQUENCE [LARGE SCALE GENOMIC DNA]</scope>
    <source>
        <strain evidence="9 10">LMG17956</strain>
    </source>
</reference>
<sequence length="321" mass="36107">MTKKNPSSKRIIAVLFVLAVVCFLAYLLPIGGSLLPFVIKLRLKKLCAYCLVAISASLATISFQTITGNRFLTPSVLGLENLYVLMQSTYLFFYWHWSQEEPNAIVEFIIVLAIQLIFFFFLQPSIKKLLEKGFGTILLICMSLGTLFRSLSTFMQVLMDPNEYDKLQSKLFASFQNANSDVLVLVAILVLFTAICLYRKSAELDVFYLGRETATLLGIDVPHVQRQVLWFVVLLTSASTAMVGPLTFFGFIVANVAYQIMPDSNHKTLFTATSLLGFIMLVVGQSIVERLFNYSVTISMVIEFCGGGSFFYLLYKERIKP</sequence>
<dbReference type="InterPro" id="IPR000522">
    <property type="entry name" value="ABC_transptr_permease_BtuC"/>
</dbReference>
<evidence type="ECO:0000256" key="5">
    <source>
        <dbReference type="ARBA" id="ARBA00022692"/>
    </source>
</evidence>
<name>A0A060RJU8_9STRE</name>
<feature type="transmembrane region" description="Helical" evidence="8">
    <location>
        <begin position="104"/>
        <end position="122"/>
    </location>
</feature>
<dbReference type="GO" id="GO:0033214">
    <property type="term" value="P:siderophore-iron import into cell"/>
    <property type="evidence" value="ECO:0007669"/>
    <property type="project" value="TreeGrafter"/>
</dbReference>
<evidence type="ECO:0000256" key="8">
    <source>
        <dbReference type="SAM" id="Phobius"/>
    </source>
</evidence>
<keyword evidence="3" id="KW-0813">Transport</keyword>
<keyword evidence="4" id="KW-1003">Cell membrane</keyword>
<proteinExistence type="inferred from homology"/>
<evidence type="ECO:0000256" key="4">
    <source>
        <dbReference type="ARBA" id="ARBA00022475"/>
    </source>
</evidence>
<gene>
    <name evidence="9" type="ORF">BN963_SGAL_00583</name>
</gene>